<evidence type="ECO:0000313" key="4">
    <source>
        <dbReference type="EMBL" id="EFA04891.2"/>
    </source>
</evidence>
<dbReference type="Proteomes" id="UP000007266">
    <property type="component" value="Linkage group 6"/>
</dbReference>
<dbReference type="HOGENOM" id="CLU_003251_0_0_1"/>
<dbReference type="Pfam" id="PF23150">
    <property type="entry name" value="CFAP61_dimer"/>
    <property type="match status" value="1"/>
</dbReference>
<dbReference type="PANTHER" id="PTHR21178">
    <property type="entry name" value="CILIA- AND FLAGELLA-ASSOCIATED PROTEIN 61"/>
    <property type="match status" value="1"/>
</dbReference>
<keyword evidence="5" id="KW-1185">Reference proteome</keyword>
<dbReference type="InParanoid" id="D2A3S3"/>
<dbReference type="STRING" id="7070.D2A3S3"/>
<dbReference type="EMBL" id="KQ971348">
    <property type="protein sequence ID" value="EFA04891.2"/>
    <property type="molecule type" value="Genomic_DNA"/>
</dbReference>
<feature type="domain" description="Cilia- and flagella-associated protein 61 N-terminal" evidence="2">
    <location>
        <begin position="13"/>
        <end position="264"/>
    </location>
</feature>
<dbReference type="PANTHER" id="PTHR21178:SF8">
    <property type="entry name" value="CILIA- AND FLAGELLA-ASSOCIATED PROTEIN 61"/>
    <property type="match status" value="1"/>
</dbReference>
<reference evidence="4 5" key="1">
    <citation type="journal article" date="2008" name="Nature">
        <title>The genome of the model beetle and pest Tribolium castaneum.</title>
        <authorList>
            <consortium name="Tribolium Genome Sequencing Consortium"/>
            <person name="Richards S."/>
            <person name="Gibbs R.A."/>
            <person name="Weinstock G.M."/>
            <person name="Brown S.J."/>
            <person name="Denell R."/>
            <person name="Beeman R.W."/>
            <person name="Gibbs R."/>
            <person name="Beeman R.W."/>
            <person name="Brown S.J."/>
            <person name="Bucher G."/>
            <person name="Friedrich M."/>
            <person name="Grimmelikhuijzen C.J."/>
            <person name="Klingler M."/>
            <person name="Lorenzen M."/>
            <person name="Richards S."/>
            <person name="Roth S."/>
            <person name="Schroder R."/>
            <person name="Tautz D."/>
            <person name="Zdobnov E.M."/>
            <person name="Muzny D."/>
            <person name="Gibbs R.A."/>
            <person name="Weinstock G.M."/>
            <person name="Attaway T."/>
            <person name="Bell S."/>
            <person name="Buhay C.J."/>
            <person name="Chandrabose M.N."/>
            <person name="Chavez D."/>
            <person name="Clerk-Blankenburg K.P."/>
            <person name="Cree A."/>
            <person name="Dao M."/>
            <person name="Davis C."/>
            <person name="Chacko J."/>
            <person name="Dinh H."/>
            <person name="Dugan-Rocha S."/>
            <person name="Fowler G."/>
            <person name="Garner T.T."/>
            <person name="Garnes J."/>
            <person name="Gnirke A."/>
            <person name="Hawes A."/>
            <person name="Hernandez J."/>
            <person name="Hines S."/>
            <person name="Holder M."/>
            <person name="Hume J."/>
            <person name="Jhangiani S.N."/>
            <person name="Joshi V."/>
            <person name="Khan Z.M."/>
            <person name="Jackson L."/>
            <person name="Kovar C."/>
            <person name="Kowis A."/>
            <person name="Lee S."/>
            <person name="Lewis L.R."/>
            <person name="Margolis J."/>
            <person name="Morgan M."/>
            <person name="Nazareth L.V."/>
            <person name="Nguyen N."/>
            <person name="Okwuonu G."/>
            <person name="Parker D."/>
            <person name="Richards S."/>
            <person name="Ruiz S.J."/>
            <person name="Santibanez J."/>
            <person name="Savard J."/>
            <person name="Scherer S.E."/>
            <person name="Schneider B."/>
            <person name="Sodergren E."/>
            <person name="Tautz D."/>
            <person name="Vattahil S."/>
            <person name="Villasana D."/>
            <person name="White C.S."/>
            <person name="Wright R."/>
            <person name="Park Y."/>
            <person name="Beeman R.W."/>
            <person name="Lord J."/>
            <person name="Oppert B."/>
            <person name="Lorenzen M."/>
            <person name="Brown S."/>
            <person name="Wang L."/>
            <person name="Savard J."/>
            <person name="Tautz D."/>
            <person name="Richards S."/>
            <person name="Weinstock G."/>
            <person name="Gibbs R.A."/>
            <person name="Liu Y."/>
            <person name="Worley K."/>
            <person name="Weinstock G."/>
            <person name="Elsik C.G."/>
            <person name="Reese J.T."/>
            <person name="Elhaik E."/>
            <person name="Landan G."/>
            <person name="Graur D."/>
            <person name="Arensburger P."/>
            <person name="Atkinson P."/>
            <person name="Beeman R.W."/>
            <person name="Beidler J."/>
            <person name="Brown S.J."/>
            <person name="Demuth J.P."/>
            <person name="Drury D.W."/>
            <person name="Du Y.Z."/>
            <person name="Fujiwara H."/>
            <person name="Lorenzen M."/>
            <person name="Maselli V."/>
            <person name="Osanai M."/>
            <person name="Park Y."/>
            <person name="Robertson H.M."/>
            <person name="Tu Z."/>
            <person name="Wang J.J."/>
            <person name="Wang S."/>
            <person name="Richards S."/>
            <person name="Song H."/>
            <person name="Zhang L."/>
            <person name="Sodergren E."/>
            <person name="Werner D."/>
            <person name="Stanke M."/>
            <person name="Morgenstern B."/>
            <person name="Solovyev V."/>
            <person name="Kosarev P."/>
            <person name="Brown G."/>
            <person name="Chen H.C."/>
            <person name="Ermolaeva O."/>
            <person name="Hlavina W."/>
            <person name="Kapustin Y."/>
            <person name="Kiryutin B."/>
            <person name="Kitts P."/>
            <person name="Maglott D."/>
            <person name="Pruitt K."/>
            <person name="Sapojnikov V."/>
            <person name="Souvorov A."/>
            <person name="Mackey A.J."/>
            <person name="Waterhouse R.M."/>
            <person name="Wyder S."/>
            <person name="Zdobnov E.M."/>
            <person name="Zdobnov E.M."/>
            <person name="Wyder S."/>
            <person name="Kriventseva E.V."/>
            <person name="Kadowaki T."/>
            <person name="Bork P."/>
            <person name="Aranda M."/>
            <person name="Bao R."/>
            <person name="Beermann A."/>
            <person name="Berns N."/>
            <person name="Bolognesi R."/>
            <person name="Bonneton F."/>
            <person name="Bopp D."/>
            <person name="Brown S.J."/>
            <person name="Bucher G."/>
            <person name="Butts T."/>
            <person name="Chaumot A."/>
            <person name="Denell R.E."/>
            <person name="Ferrier D.E."/>
            <person name="Friedrich M."/>
            <person name="Gordon C.M."/>
            <person name="Jindra M."/>
            <person name="Klingler M."/>
            <person name="Lan Q."/>
            <person name="Lattorff H.M."/>
            <person name="Laudet V."/>
            <person name="von Levetsow C."/>
            <person name="Liu Z."/>
            <person name="Lutz R."/>
            <person name="Lynch J.A."/>
            <person name="da Fonseca R.N."/>
            <person name="Posnien N."/>
            <person name="Reuter R."/>
            <person name="Roth S."/>
            <person name="Savard J."/>
            <person name="Schinko J.B."/>
            <person name="Schmitt C."/>
            <person name="Schoppmeier M."/>
            <person name="Schroder R."/>
            <person name="Shippy T.D."/>
            <person name="Simonnet F."/>
            <person name="Marques-Souza H."/>
            <person name="Tautz D."/>
            <person name="Tomoyasu Y."/>
            <person name="Trauner J."/>
            <person name="Van der Zee M."/>
            <person name="Vervoort M."/>
            <person name="Wittkopp N."/>
            <person name="Wimmer E.A."/>
            <person name="Yang X."/>
            <person name="Jones A.K."/>
            <person name="Sattelle D.B."/>
            <person name="Ebert P.R."/>
            <person name="Nelson D."/>
            <person name="Scott J.G."/>
            <person name="Beeman R.W."/>
            <person name="Muthukrishnan S."/>
            <person name="Kramer K.J."/>
            <person name="Arakane Y."/>
            <person name="Beeman R.W."/>
            <person name="Zhu Q."/>
            <person name="Hogenkamp D."/>
            <person name="Dixit R."/>
            <person name="Oppert B."/>
            <person name="Jiang H."/>
            <person name="Zou Z."/>
            <person name="Marshall J."/>
            <person name="Elpidina E."/>
            <person name="Vinokurov K."/>
            <person name="Oppert C."/>
            <person name="Zou Z."/>
            <person name="Evans J."/>
            <person name="Lu Z."/>
            <person name="Zhao P."/>
            <person name="Sumathipala N."/>
            <person name="Altincicek B."/>
            <person name="Vilcinskas A."/>
            <person name="Williams M."/>
            <person name="Hultmark D."/>
            <person name="Hetru C."/>
            <person name="Jiang H."/>
            <person name="Grimmelikhuijzen C.J."/>
            <person name="Hauser F."/>
            <person name="Cazzamali G."/>
            <person name="Williamson M."/>
            <person name="Park Y."/>
            <person name="Li B."/>
            <person name="Tanaka Y."/>
            <person name="Predel R."/>
            <person name="Neupert S."/>
            <person name="Schachtner J."/>
            <person name="Verleyen P."/>
            <person name="Raible F."/>
            <person name="Bork P."/>
            <person name="Friedrich M."/>
            <person name="Walden K.K."/>
            <person name="Robertson H.M."/>
            <person name="Angeli S."/>
            <person name="Foret S."/>
            <person name="Bucher G."/>
            <person name="Schuetz S."/>
            <person name="Maleszka R."/>
            <person name="Wimmer E.A."/>
            <person name="Beeman R.W."/>
            <person name="Lorenzen M."/>
            <person name="Tomoyasu Y."/>
            <person name="Miller S.C."/>
            <person name="Grossmann D."/>
            <person name="Bucher G."/>
        </authorList>
    </citation>
    <scope>NUCLEOTIDE SEQUENCE [LARGE SCALE GENOMIC DNA]</scope>
    <source>
        <strain evidence="4 5">Georgia GA2</strain>
    </source>
</reference>
<organism evidence="4 5">
    <name type="scientific">Tribolium castaneum</name>
    <name type="common">Red flour beetle</name>
    <dbReference type="NCBI Taxonomy" id="7070"/>
    <lineage>
        <taxon>Eukaryota</taxon>
        <taxon>Metazoa</taxon>
        <taxon>Ecdysozoa</taxon>
        <taxon>Arthropoda</taxon>
        <taxon>Hexapoda</taxon>
        <taxon>Insecta</taxon>
        <taxon>Pterygota</taxon>
        <taxon>Neoptera</taxon>
        <taxon>Endopterygota</taxon>
        <taxon>Coleoptera</taxon>
        <taxon>Polyphaga</taxon>
        <taxon>Cucujiformia</taxon>
        <taxon>Tenebrionidae</taxon>
        <taxon>Tenebrionidae incertae sedis</taxon>
        <taxon>Tribolium</taxon>
    </lineage>
</organism>
<gene>
    <name evidence="4" type="primary">AUGUSTUS-3.0.2_14955</name>
    <name evidence="4" type="ORF">TcasGA2_TC014955</name>
</gene>
<dbReference type="eggNOG" id="ENOG502QSEC">
    <property type="taxonomic scope" value="Eukaryota"/>
</dbReference>
<dbReference type="FunCoup" id="D2A3S3">
    <property type="interactions" value="2"/>
</dbReference>
<evidence type="ECO:0000313" key="5">
    <source>
        <dbReference type="Proteomes" id="UP000007266"/>
    </source>
</evidence>
<dbReference type="InterPro" id="IPR056299">
    <property type="entry name" value="CFAP61_dimer"/>
</dbReference>
<dbReference type="GO" id="GO:0036126">
    <property type="term" value="C:sperm flagellum"/>
    <property type="evidence" value="ECO:0000318"/>
    <property type="project" value="GO_Central"/>
</dbReference>
<accession>D2A3S3</accession>
<evidence type="ECO:0000259" key="2">
    <source>
        <dbReference type="Pfam" id="PF16092"/>
    </source>
</evidence>
<proteinExistence type="predicted"/>
<dbReference type="OMA" id="RWNEGQI"/>
<dbReference type="InterPro" id="IPR032151">
    <property type="entry name" value="CFAP61_N"/>
</dbReference>
<dbReference type="Gene3D" id="3.50.50.60">
    <property type="entry name" value="FAD/NAD(P)-binding domain"/>
    <property type="match status" value="2"/>
</dbReference>
<evidence type="ECO:0000259" key="3">
    <source>
        <dbReference type="Pfam" id="PF23150"/>
    </source>
</evidence>
<dbReference type="SUPFAM" id="SSF51905">
    <property type="entry name" value="FAD/NAD(P)-binding domain"/>
    <property type="match status" value="1"/>
</dbReference>
<sequence>MHSLLTFVLSPDNVRRLGPQNAKEVEKLTLKNTEYLFGDTPVDKQLKRNYVSLGVYNDLEELAGVICFNCFPNIPALPPWEWAYWLHNKYHIDNMTPMTTLWIHYAVWDRRYTTLFFKPILHSLFLTYEPIDTVCMVCPPGIQRLDFIDEYTTRVLPYGFTNPSKVQTIYVAKKVDFVAHYVIRRAVEEDNDDLVAIIPKIIEETYGQYYISELLSNLDESGRQIIVAEHRGCAVGVLCLNEEVNYDLLNEEFELVPFNGLRKHDADDEVLKTQVLSATAIPVLEDSTERLSNTSLQEETREESAAEQDDQDNVSDDEFSLVNLSSSLIFNFLYEEDETSDHFFMSESETSIESHFSAVVLNEEYEDHLYNADRSGGGGDVEGDEKRIPRRKESKLDNITIPTYYGEPNAFALEICTAMDDHENCLYLLFQAAFECFPDREYLIVSLPTETQMCYLKKHFARVTPRPNSVFNHELYVLHKSAILGTLWARVAVSEDKPLVSELVATLSKPSIVEDLFKEAVDSKMGQFKAYTFFCEEQMIGCAIVSEEEEHEYLELHYNVDPWLSPKETRFGTYGSLEQFLLSPIFQRHINFFTRELHRLSDFDVLFYRLKRYDYIYSHRSLPIVNAIINMIPVLPNRVPEYSKQITDEFLLPTCLQKHHQPFGLYLSSLRLSSMPKIEINQKMVIIGAGLTTISFLESLIFGRNPNYLIVFTNITVVSPHGVTYHKPPSQVREMVFVNDGHVDRRYIDAISLKTYVHVVTGVMTSINRKEKYVGLNDESYLPYDYLFLMCGEQFQKPPLRKKEVVKKRTEFPQNVFIINTEVDAGNAFNALKSLTSGQKQGNMVVFGHYLEACCCLAALLEFGVAGSNLVYIDPNPDSSLRQDRHEHLTQFFNDSAVETAVLDEILYQGITIYQDFNFVEWHLDSTKNFITSAKFESKYKFVEIELSALFIYHSKGVSARTFQAIARSGLVFNGRLVIDKDYQTNDPSIYGAGPLTMYSKKYYAEHLSHKYYNPREIGYNLGSAIRKKLVPEQFWDPPVKETLIHQPVVQICKFPGNLCYLNVFKAGRPVPLDVATNKCNYGRVLKTGDCKKLDKQGYFRLHLNQFQTVETITCLAKFDLKVHNLINLWGKHEILLNHLLLRYDLGMIPDMFQFFDEPWACAIYYRDFPRVIDEISELLLTAETNEGVKLVDEVRAQLEKNDWNPLTKIQTDEIEEMCRDTSLIPLIERKVLDFLHDNFMYLPMYVHQLLIRWILHQIQTSPLFVKTTFISNTRKSFSPGIPFLMRPTQSRME</sequence>
<feature type="compositionally biased region" description="Acidic residues" evidence="1">
    <location>
        <begin position="305"/>
        <end position="315"/>
    </location>
</feature>
<dbReference type="InterPro" id="IPR038884">
    <property type="entry name" value="CFAP61"/>
</dbReference>
<dbReference type="GO" id="GO:0120316">
    <property type="term" value="P:sperm flagellum assembly"/>
    <property type="evidence" value="ECO:0000318"/>
    <property type="project" value="GO_Central"/>
</dbReference>
<dbReference type="Pfam" id="PF16092">
    <property type="entry name" value="CFAP61_N"/>
    <property type="match status" value="1"/>
</dbReference>
<evidence type="ECO:0000256" key="1">
    <source>
        <dbReference type="SAM" id="MobiDB-lite"/>
    </source>
</evidence>
<reference evidence="4 5" key="2">
    <citation type="journal article" date="2010" name="Nucleic Acids Res.">
        <title>BeetleBase in 2010: revisions to provide comprehensive genomic information for Tribolium castaneum.</title>
        <authorList>
            <person name="Kim H.S."/>
            <person name="Murphy T."/>
            <person name="Xia J."/>
            <person name="Caragea D."/>
            <person name="Park Y."/>
            <person name="Beeman R.W."/>
            <person name="Lorenzen M.D."/>
            <person name="Butcher S."/>
            <person name="Manak J.R."/>
            <person name="Brown S.J."/>
        </authorList>
    </citation>
    <scope>GENOME REANNOTATION</scope>
    <source>
        <strain evidence="4 5">Georgia GA2</strain>
    </source>
</reference>
<feature type="domain" description="CFAP61 dimerisation" evidence="3">
    <location>
        <begin position="1045"/>
        <end position="1164"/>
    </location>
</feature>
<dbReference type="InterPro" id="IPR036188">
    <property type="entry name" value="FAD/NAD-bd_sf"/>
</dbReference>
<protein>
    <submittedName>
        <fullName evidence="4">Uncharacterized protein C20orf26-like Protein</fullName>
    </submittedName>
</protein>
<feature type="region of interest" description="Disordered" evidence="1">
    <location>
        <begin position="287"/>
        <end position="315"/>
    </location>
</feature>
<name>D2A3S3_TRICA</name>